<dbReference type="EMBL" id="JACVFC010000001">
    <property type="protein sequence ID" value="MBC9929131.1"/>
    <property type="molecule type" value="Genomic_DNA"/>
</dbReference>
<proteinExistence type="predicted"/>
<keyword evidence="2" id="KW-1185">Reference proteome</keyword>
<dbReference type="PANTHER" id="PTHR36436">
    <property type="entry name" value="SLL5081 PROTEIN"/>
    <property type="match status" value="1"/>
</dbReference>
<comment type="caution">
    <text evidence="1">The sequence shown here is derived from an EMBL/GenBank/DDBJ whole genome shotgun (WGS) entry which is preliminary data.</text>
</comment>
<sequence>MNKQLFYNALTASNLDKHKPQMDALMKDTIRYHLTPIQDYNDVPAGSSRIGGTPDLPEHIAWPVDNKGDYLSFIAQLHLPEIKPFDTYHILPDTGYLFFFFDANQSMGGYSKEEKHLFRVIYFDGTAAELSFPDFPESLSDEACFSPCALSFETQVSMPFKWSKAFSFLSSEERDVYGEQVWKDEETNKTLGHADNLQSEMEMFCQIVTHEDYTGDFSMFEDPAYDELRANAGDWQLLLQVDSNQEHANMMWADMGRLYFWIRKQDLEKKNFDNCWCVLQDM</sequence>
<dbReference type="Proteomes" id="UP000659124">
    <property type="component" value="Unassembled WGS sequence"/>
</dbReference>
<dbReference type="InterPro" id="IPR035948">
    <property type="entry name" value="YwqG-like_sf"/>
</dbReference>
<evidence type="ECO:0000313" key="1">
    <source>
        <dbReference type="EMBL" id="MBC9929131.1"/>
    </source>
</evidence>
<dbReference type="PANTHER" id="PTHR36436:SF6">
    <property type="entry name" value="SLL5081 PROTEIN"/>
    <property type="match status" value="1"/>
</dbReference>
<name>A0ABR7TFJ9_9BACT</name>
<accession>A0ABR7TFJ9</accession>
<dbReference type="Gene3D" id="2.30.320.10">
    <property type="entry name" value="YwqG-like"/>
    <property type="match status" value="1"/>
</dbReference>
<dbReference type="Pfam" id="PF09234">
    <property type="entry name" value="DUF1963"/>
    <property type="match status" value="1"/>
</dbReference>
<evidence type="ECO:0000313" key="2">
    <source>
        <dbReference type="Proteomes" id="UP000659124"/>
    </source>
</evidence>
<dbReference type="RefSeq" id="WP_188086279.1">
    <property type="nucleotide sequence ID" value="NZ_JACVFC010000001.1"/>
</dbReference>
<protein>
    <submittedName>
        <fullName evidence="1">DUF1963 domain-containing protein</fullName>
    </submittedName>
</protein>
<dbReference type="SUPFAM" id="SSF103032">
    <property type="entry name" value="Hypothetical protein YwqG"/>
    <property type="match status" value="1"/>
</dbReference>
<gene>
    <name evidence="1" type="ORF">ICL07_02025</name>
</gene>
<dbReference type="InterPro" id="IPR015315">
    <property type="entry name" value="DUF1963"/>
</dbReference>
<organism evidence="1 2">
    <name type="scientific">Chitinophaga qingshengii</name>
    <dbReference type="NCBI Taxonomy" id="1569794"/>
    <lineage>
        <taxon>Bacteria</taxon>
        <taxon>Pseudomonadati</taxon>
        <taxon>Bacteroidota</taxon>
        <taxon>Chitinophagia</taxon>
        <taxon>Chitinophagales</taxon>
        <taxon>Chitinophagaceae</taxon>
        <taxon>Chitinophaga</taxon>
    </lineage>
</organism>
<reference evidence="1 2" key="1">
    <citation type="submission" date="2020-09" db="EMBL/GenBank/DDBJ databases">
        <title>Genome sequences of type strains of Chitinophaga qingshengii and Chitinophaga varians.</title>
        <authorList>
            <person name="Kittiwongwattana C."/>
        </authorList>
    </citation>
    <scope>NUCLEOTIDE SEQUENCE [LARGE SCALE GENOMIC DNA]</scope>
    <source>
        <strain evidence="1 2">JCM 30026</strain>
    </source>
</reference>